<keyword evidence="2" id="KW-1185">Reference proteome</keyword>
<accession>A0ABD2M636</accession>
<protein>
    <submittedName>
        <fullName evidence="1">Uncharacterized protein</fullName>
    </submittedName>
</protein>
<dbReference type="AlphaFoldDB" id="A0ABD2M636"/>
<proteinExistence type="predicted"/>
<evidence type="ECO:0000313" key="2">
    <source>
        <dbReference type="Proteomes" id="UP001620626"/>
    </source>
</evidence>
<reference evidence="1 2" key="1">
    <citation type="submission" date="2024-10" db="EMBL/GenBank/DDBJ databases">
        <authorList>
            <person name="Kim D."/>
        </authorList>
    </citation>
    <scope>NUCLEOTIDE SEQUENCE [LARGE SCALE GENOMIC DNA]</scope>
    <source>
        <strain evidence="1">BH-2024</strain>
    </source>
</reference>
<sequence>MTPKTNSAIGSQCAGQVCQKLFRELPLEKKRLISVPAQFVRSRVEFSQFPLVEMDFVQERENAFKSEILYPLQKWPLLLRHHCNNLPFLSVHMLDTAANYFVVAETDSPADYLLKFQVLIVINKNNHPFELMHDLNSLLCAKLNAAAGTMADIYGALLLNASFDGSKDYTMVSVSFRREHEPFLAEFSSLCTSLKHFLVDLKQYVDERFPEDF</sequence>
<gene>
    <name evidence="1" type="ORF">niasHT_008368</name>
</gene>
<dbReference type="Proteomes" id="UP001620626">
    <property type="component" value="Unassembled WGS sequence"/>
</dbReference>
<dbReference type="EMBL" id="JBICBT010000116">
    <property type="protein sequence ID" value="KAL3122986.1"/>
    <property type="molecule type" value="Genomic_DNA"/>
</dbReference>
<evidence type="ECO:0000313" key="1">
    <source>
        <dbReference type="EMBL" id="KAL3122986.1"/>
    </source>
</evidence>
<comment type="caution">
    <text evidence="1">The sequence shown here is derived from an EMBL/GenBank/DDBJ whole genome shotgun (WGS) entry which is preliminary data.</text>
</comment>
<name>A0ABD2M636_9BILA</name>
<organism evidence="1 2">
    <name type="scientific">Heterodera trifolii</name>
    <dbReference type="NCBI Taxonomy" id="157864"/>
    <lineage>
        <taxon>Eukaryota</taxon>
        <taxon>Metazoa</taxon>
        <taxon>Ecdysozoa</taxon>
        <taxon>Nematoda</taxon>
        <taxon>Chromadorea</taxon>
        <taxon>Rhabditida</taxon>
        <taxon>Tylenchina</taxon>
        <taxon>Tylenchomorpha</taxon>
        <taxon>Tylenchoidea</taxon>
        <taxon>Heteroderidae</taxon>
        <taxon>Heteroderinae</taxon>
        <taxon>Heterodera</taxon>
    </lineage>
</organism>